<dbReference type="PROSITE" id="PS51257">
    <property type="entry name" value="PROKAR_LIPOPROTEIN"/>
    <property type="match status" value="1"/>
</dbReference>
<organism evidence="3 4">
    <name type="scientific">Plesiocystis pacifica SIR-1</name>
    <dbReference type="NCBI Taxonomy" id="391625"/>
    <lineage>
        <taxon>Bacteria</taxon>
        <taxon>Pseudomonadati</taxon>
        <taxon>Myxococcota</taxon>
        <taxon>Polyangia</taxon>
        <taxon>Nannocystales</taxon>
        <taxon>Nannocystaceae</taxon>
        <taxon>Plesiocystis</taxon>
    </lineage>
</organism>
<gene>
    <name evidence="3" type="ORF">PPSIR1_29223</name>
</gene>
<feature type="signal peptide" evidence="2">
    <location>
        <begin position="1"/>
        <end position="22"/>
    </location>
</feature>
<evidence type="ECO:0000313" key="3">
    <source>
        <dbReference type="EMBL" id="EDM78614.1"/>
    </source>
</evidence>
<evidence type="ECO:0000256" key="1">
    <source>
        <dbReference type="SAM" id="MobiDB-lite"/>
    </source>
</evidence>
<evidence type="ECO:0000256" key="2">
    <source>
        <dbReference type="SAM" id="SignalP"/>
    </source>
</evidence>
<comment type="caution">
    <text evidence="3">The sequence shown here is derived from an EMBL/GenBank/DDBJ whole genome shotgun (WGS) entry which is preliminary data.</text>
</comment>
<dbReference type="Proteomes" id="UP000005801">
    <property type="component" value="Unassembled WGS sequence"/>
</dbReference>
<feature type="chain" id="PRO_5002697136" evidence="2">
    <location>
        <begin position="23"/>
        <end position="138"/>
    </location>
</feature>
<dbReference type="RefSeq" id="WP_006972161.1">
    <property type="nucleotide sequence ID" value="NZ_ABCS01000028.1"/>
</dbReference>
<evidence type="ECO:0000313" key="4">
    <source>
        <dbReference type="Proteomes" id="UP000005801"/>
    </source>
</evidence>
<keyword evidence="2" id="KW-0732">Signal</keyword>
<reference evidence="3 4" key="1">
    <citation type="submission" date="2007-06" db="EMBL/GenBank/DDBJ databases">
        <authorList>
            <person name="Shimkets L."/>
            <person name="Ferriera S."/>
            <person name="Johnson J."/>
            <person name="Kravitz S."/>
            <person name="Beeson K."/>
            <person name="Sutton G."/>
            <person name="Rogers Y.-H."/>
            <person name="Friedman R."/>
            <person name="Frazier M."/>
            <person name="Venter J.C."/>
        </authorList>
    </citation>
    <scope>NUCLEOTIDE SEQUENCE [LARGE SCALE GENOMIC DNA]</scope>
    <source>
        <strain evidence="3 4">SIR-1</strain>
    </source>
</reference>
<dbReference type="OrthoDB" id="5514879at2"/>
<feature type="region of interest" description="Disordered" evidence="1">
    <location>
        <begin position="111"/>
        <end position="138"/>
    </location>
</feature>
<dbReference type="AlphaFoldDB" id="A6G612"/>
<protein>
    <submittedName>
        <fullName evidence="3">Uncharacterized protein</fullName>
    </submittedName>
</protein>
<name>A6G612_9BACT</name>
<proteinExistence type="predicted"/>
<dbReference type="EMBL" id="ABCS01000028">
    <property type="protein sequence ID" value="EDM78614.1"/>
    <property type="molecule type" value="Genomic_DNA"/>
</dbReference>
<keyword evidence="4" id="KW-1185">Reference proteome</keyword>
<accession>A6G612</accession>
<feature type="compositionally biased region" description="Low complexity" evidence="1">
    <location>
        <begin position="111"/>
        <end position="131"/>
    </location>
</feature>
<sequence>MFEPRVLACLCLLAGACAPAGAASSTPEGYTPTPGSSTFYQVEDNAYGIKAIHELEARAPFELDCPAEQLVYTKLGSVHQVGVTGCGRKGVYKLVPYTGWVLNTMIQQAAPEPAAAPQPAAAPATEDGAAPPHAPFPE</sequence>